<feature type="transmembrane region" description="Helical" evidence="1">
    <location>
        <begin position="172"/>
        <end position="192"/>
    </location>
</feature>
<dbReference type="InterPro" id="IPR036938">
    <property type="entry name" value="PAP2/HPO_sf"/>
</dbReference>
<dbReference type="SUPFAM" id="SSF48317">
    <property type="entry name" value="Acid phosphatase/Vanadium-dependent haloperoxidase"/>
    <property type="match status" value="1"/>
</dbReference>
<dbReference type="RefSeq" id="WP_322777188.1">
    <property type="nucleotide sequence ID" value="NZ_JARJFB010000108.1"/>
</dbReference>
<protein>
    <submittedName>
        <fullName evidence="3">Phosphatase PAP2 family protein</fullName>
    </submittedName>
</protein>
<feature type="transmembrane region" description="Helical" evidence="1">
    <location>
        <begin position="48"/>
        <end position="77"/>
    </location>
</feature>
<keyword evidence="4" id="KW-1185">Reference proteome</keyword>
<dbReference type="EMBL" id="JARJFB010000108">
    <property type="protein sequence ID" value="MEA0971286.1"/>
    <property type="molecule type" value="Genomic_DNA"/>
</dbReference>
<evidence type="ECO:0000259" key="2">
    <source>
        <dbReference type="SMART" id="SM00014"/>
    </source>
</evidence>
<dbReference type="SMART" id="SM00014">
    <property type="entry name" value="acidPPc"/>
    <property type="match status" value="1"/>
</dbReference>
<dbReference type="Proteomes" id="UP001291687">
    <property type="component" value="Unassembled WGS sequence"/>
</dbReference>
<dbReference type="Pfam" id="PF01569">
    <property type="entry name" value="PAP2"/>
    <property type="match status" value="1"/>
</dbReference>
<feature type="domain" description="Phosphatidic acid phosphatase type 2/haloperoxidase" evidence="2">
    <location>
        <begin position="91"/>
        <end position="213"/>
    </location>
</feature>
<keyword evidence="1" id="KW-1133">Transmembrane helix</keyword>
<evidence type="ECO:0000313" key="3">
    <source>
        <dbReference type="EMBL" id="MEA0971286.1"/>
    </source>
</evidence>
<proteinExistence type="predicted"/>
<feature type="transmembrane region" description="Helical" evidence="1">
    <location>
        <begin position="89"/>
        <end position="109"/>
    </location>
</feature>
<reference evidence="3 4" key="1">
    <citation type="submission" date="2023-03" db="EMBL/GenBank/DDBJ databases">
        <title>Host association and intracellularity evolved multiple times independently in the Rickettsiales.</title>
        <authorList>
            <person name="Castelli M."/>
            <person name="Nardi T."/>
            <person name="Gammuto L."/>
            <person name="Bellinzona G."/>
            <person name="Sabaneyeva E."/>
            <person name="Potekhin A."/>
            <person name="Serra V."/>
            <person name="Petroni G."/>
            <person name="Sassera D."/>
        </authorList>
    </citation>
    <scope>NUCLEOTIDE SEQUENCE [LARGE SCALE GENOMIC DNA]</scope>
    <source>
        <strain evidence="3 4">Sr 2-6</strain>
    </source>
</reference>
<dbReference type="Gene3D" id="1.20.144.10">
    <property type="entry name" value="Phosphatidic acid phosphatase type 2/haloperoxidase"/>
    <property type="match status" value="1"/>
</dbReference>
<evidence type="ECO:0000313" key="4">
    <source>
        <dbReference type="Proteomes" id="UP001291687"/>
    </source>
</evidence>
<keyword evidence="1" id="KW-0812">Transmembrane</keyword>
<keyword evidence="1" id="KW-0472">Membrane</keyword>
<dbReference type="InterPro" id="IPR000326">
    <property type="entry name" value="PAP2/HPO"/>
</dbReference>
<accession>A0ABU5NDQ2</accession>
<feature type="transmembrane region" description="Helical" evidence="1">
    <location>
        <begin position="6"/>
        <end position="27"/>
    </location>
</feature>
<name>A0ABU5NDQ2_9RICK</name>
<organism evidence="3 4">
    <name type="scientific">Candidatus Megaera venefica</name>
    <dbReference type="NCBI Taxonomy" id="2055910"/>
    <lineage>
        <taxon>Bacteria</taxon>
        <taxon>Pseudomonadati</taxon>
        <taxon>Pseudomonadota</taxon>
        <taxon>Alphaproteobacteria</taxon>
        <taxon>Rickettsiales</taxon>
        <taxon>Rickettsiaceae</taxon>
        <taxon>Candidatus Megaera</taxon>
    </lineage>
</organism>
<feature type="transmembrane region" description="Helical" evidence="1">
    <location>
        <begin position="198"/>
        <end position="216"/>
    </location>
</feature>
<evidence type="ECO:0000256" key="1">
    <source>
        <dbReference type="SAM" id="Phobius"/>
    </source>
</evidence>
<dbReference type="CDD" id="cd03396">
    <property type="entry name" value="PAP2_like_6"/>
    <property type="match status" value="1"/>
</dbReference>
<gene>
    <name evidence="3" type="ORF">Megvenef_01261</name>
</gene>
<comment type="caution">
    <text evidence="3">The sequence shown here is derived from an EMBL/GenBank/DDBJ whole genome shotgun (WGS) entry which is preliminary data.</text>
</comment>
<sequence length="221" mass="25222">MINNRLVNISLIVFGFLSLIFVIFPSFDIKISELFYSKEFGFKYKEHYAVVLFYNAIPLLTKTFVFICVLYLLYILIKSKNFKKALYSWAFFLIISALIAPGITVNSLLKENFGRARPREIIEFGGTKDFSRAFAFSDQCPKNCSFSSGHAAMGYYFSSIAYVARSLYFARIYITSILFGSIVGLSRIIMGGHFASDIIVSAFLVLLLNHLIYLLWKKKTS</sequence>